<dbReference type="PRINTS" id="PR00463">
    <property type="entry name" value="EP450I"/>
</dbReference>
<dbReference type="GO" id="GO:0020037">
    <property type="term" value="F:heme binding"/>
    <property type="evidence" value="ECO:0007669"/>
    <property type="project" value="InterPro"/>
</dbReference>
<dbReference type="InterPro" id="IPR001128">
    <property type="entry name" value="Cyt_P450"/>
</dbReference>
<dbReference type="InterPro" id="IPR036396">
    <property type="entry name" value="Cyt_P450_sf"/>
</dbReference>
<dbReference type="Gene3D" id="1.10.630.10">
    <property type="entry name" value="Cytochrome P450"/>
    <property type="match status" value="1"/>
</dbReference>
<dbReference type="Proteomes" id="UP000325902">
    <property type="component" value="Unassembled WGS sequence"/>
</dbReference>
<keyword evidence="2" id="KW-1133">Transmembrane helix</keyword>
<keyword evidence="1" id="KW-0349">Heme</keyword>
<dbReference type="PANTHER" id="PTHR24305:SF78">
    <property type="entry name" value="P450, PUTATIVE (EUROFUNG)-RELATED"/>
    <property type="match status" value="1"/>
</dbReference>
<comment type="caution">
    <text evidence="3">The sequence shown here is derived from an EMBL/GenBank/DDBJ whole genome shotgun (WGS) entry which is preliminary data.</text>
</comment>
<dbReference type="GO" id="GO:0016705">
    <property type="term" value="F:oxidoreductase activity, acting on paired donors, with incorporation or reduction of molecular oxygen"/>
    <property type="evidence" value="ECO:0007669"/>
    <property type="project" value="InterPro"/>
</dbReference>
<dbReference type="CDD" id="cd11061">
    <property type="entry name" value="CYP67-like"/>
    <property type="match status" value="1"/>
</dbReference>
<keyword evidence="1" id="KW-0479">Metal-binding</keyword>
<evidence type="ECO:0000256" key="2">
    <source>
        <dbReference type="SAM" id="Phobius"/>
    </source>
</evidence>
<reference evidence="3 4" key="1">
    <citation type="journal article" date="2019" name="Sci. Rep.">
        <title>A multi-omics analysis of the grapevine pathogen Lasiodiplodia theobromae reveals that temperature affects the expression of virulence- and pathogenicity-related genes.</title>
        <authorList>
            <person name="Felix C."/>
            <person name="Meneses R."/>
            <person name="Goncalves M.F.M."/>
            <person name="Tilleman L."/>
            <person name="Duarte A.S."/>
            <person name="Jorrin-Novo J.V."/>
            <person name="Van de Peer Y."/>
            <person name="Deforce D."/>
            <person name="Van Nieuwerburgh F."/>
            <person name="Esteves A.C."/>
            <person name="Alves A."/>
        </authorList>
    </citation>
    <scope>NUCLEOTIDE SEQUENCE [LARGE SCALE GENOMIC DNA]</scope>
    <source>
        <strain evidence="3 4">LA-SOL3</strain>
    </source>
</reference>
<dbReference type="EMBL" id="VCHE01000003">
    <property type="protein sequence ID" value="KAB2580664.1"/>
    <property type="molecule type" value="Genomic_DNA"/>
</dbReference>
<proteinExistence type="predicted"/>
<feature type="transmembrane region" description="Helical" evidence="2">
    <location>
        <begin position="61"/>
        <end position="82"/>
    </location>
</feature>
<dbReference type="GO" id="GO:0005506">
    <property type="term" value="F:iron ion binding"/>
    <property type="evidence" value="ECO:0007669"/>
    <property type="project" value="InterPro"/>
</dbReference>
<keyword evidence="1" id="KW-0408">Iron</keyword>
<dbReference type="AlphaFoldDB" id="A0A5N5DWY4"/>
<keyword evidence="2" id="KW-0472">Membrane</keyword>
<dbReference type="InterPro" id="IPR002401">
    <property type="entry name" value="Cyt_P450_E_grp-I"/>
</dbReference>
<dbReference type="InterPro" id="IPR050121">
    <property type="entry name" value="Cytochrome_P450_monoxygenase"/>
</dbReference>
<evidence type="ECO:0000313" key="3">
    <source>
        <dbReference type="EMBL" id="KAB2580664.1"/>
    </source>
</evidence>
<organism evidence="3 4">
    <name type="scientific">Lasiodiplodia theobromae</name>
    <dbReference type="NCBI Taxonomy" id="45133"/>
    <lineage>
        <taxon>Eukaryota</taxon>
        <taxon>Fungi</taxon>
        <taxon>Dikarya</taxon>
        <taxon>Ascomycota</taxon>
        <taxon>Pezizomycotina</taxon>
        <taxon>Dothideomycetes</taxon>
        <taxon>Dothideomycetes incertae sedis</taxon>
        <taxon>Botryosphaeriales</taxon>
        <taxon>Botryosphaeriaceae</taxon>
        <taxon>Lasiodiplodia</taxon>
    </lineage>
</organism>
<evidence type="ECO:0000256" key="1">
    <source>
        <dbReference type="PIRSR" id="PIRSR602401-1"/>
    </source>
</evidence>
<feature type="binding site" description="axial binding residue" evidence="1">
    <location>
        <position position="491"/>
    </location>
    <ligand>
        <name>heme</name>
        <dbReference type="ChEBI" id="CHEBI:30413"/>
    </ligand>
    <ligandPart>
        <name>Fe</name>
        <dbReference type="ChEBI" id="CHEBI:18248"/>
    </ligandPart>
</feature>
<dbReference type="SUPFAM" id="SSF48264">
    <property type="entry name" value="Cytochrome P450"/>
    <property type="match status" value="1"/>
</dbReference>
<evidence type="ECO:0000313" key="4">
    <source>
        <dbReference type="Proteomes" id="UP000325902"/>
    </source>
</evidence>
<gene>
    <name evidence="3" type="ORF">DBV05_g812</name>
</gene>
<dbReference type="OrthoDB" id="6692864at2759"/>
<protein>
    <submittedName>
        <fullName evidence="3">Tryprostatin B 6-hydroxylase</fullName>
    </submittedName>
</protein>
<dbReference type="Pfam" id="PF00067">
    <property type="entry name" value="p450"/>
    <property type="match status" value="1"/>
</dbReference>
<accession>A0A5N5DWY4</accession>
<comment type="cofactor">
    <cofactor evidence="1">
        <name>heme</name>
        <dbReference type="ChEBI" id="CHEBI:30413"/>
    </cofactor>
</comment>
<keyword evidence="4" id="KW-1185">Reference proteome</keyword>
<feature type="transmembrane region" description="Helical" evidence="2">
    <location>
        <begin position="30"/>
        <end position="49"/>
    </location>
</feature>
<dbReference type="PRINTS" id="PR00385">
    <property type="entry name" value="P450"/>
</dbReference>
<sequence>MATSCALGVITHLAVSRHNGVEFDAHPWKLLVFTYLGYLGSLLYYNLSILKLALLSALSQVAISATLFSTGFFTSLVVYRLFFHRLRKFPGPKLAAVSQFYAMSLAAKDMKLCIEIQKLHQKYGDIVRIGPRYLSIARPEAIPLVYGPPMRCVKGAWYAQTGGDPQVCSLNQTRDMELHRSRRRAWDRAFSMKALDSYVPRVAAKCEKLVEQLRSRKDQAIDIQKWASFFAFDVMGDVGLGKQFGTLDTGKDHPAIAAVHDSMYAVGLMTPVPWLISLLTAIPGAASAIQDFQAYCASAVDEKAKTLNKDTEPGDIMAWLFKAKYENDRSAPPGVQALHEDSRLIIAAGSDTTLAALTTLTYYLCTHPAAQRKLQAALDAADDSTNFAAGGAIPYLDAVINETMRLWPPATAAMPRLTPAEGLHVRDGAGNEVFIPGGVTVAVPPYTLHRDARNYADPDAFVPERWTAEGGFEARPEEGAFMPFSRGPANCAGKNFAKMELRMVVARLYGEFWFELAEEEKEGAEDWERKMMDTVSLTVPGLKVRISSRRGE</sequence>
<dbReference type="GO" id="GO:0004497">
    <property type="term" value="F:monooxygenase activity"/>
    <property type="evidence" value="ECO:0007669"/>
    <property type="project" value="InterPro"/>
</dbReference>
<keyword evidence="2" id="KW-0812">Transmembrane</keyword>
<name>A0A5N5DWY4_9PEZI</name>
<dbReference type="PANTHER" id="PTHR24305">
    <property type="entry name" value="CYTOCHROME P450"/>
    <property type="match status" value="1"/>
</dbReference>